<dbReference type="InterPro" id="IPR003615">
    <property type="entry name" value="HNH_nuc"/>
</dbReference>
<sequence length="355" mass="38973">MAHEILSENETPLSATIDIEDGAITLHSRGGTIGSSNERNRDYADALRLILARMLNANVDLLGIWVDSAPTRNLSPADRLILAPGEFDGPFESLFTLLSRRMQKVGRSSTARTARGNSNKRIRIEVANLRKADLGRILSAREVSQGKSQRGRLSAEVLNRVTADFVRQAVFDTIDSGPDPAFGESREYDLIAGEGVRLPPKAVFGRAASLALGFRVLPRHFSAGEGELSFKILRAAGFQIVPKGQAEPEARELSREDLFWAEGDLKRVSHLKKERARGLAAAKRAAFKREHGRLFCERCGIDPVAQYDGPEGEACIEVHHAVAPVAEMNPGHRTSLNDLQCLCANCHRVVHKLMD</sequence>
<dbReference type="CDD" id="cd00085">
    <property type="entry name" value="HNHc"/>
    <property type="match status" value="1"/>
</dbReference>
<evidence type="ECO:0000313" key="2">
    <source>
        <dbReference type="Proteomes" id="UP000193409"/>
    </source>
</evidence>
<protein>
    <recommendedName>
        <fullName evidence="3">HNH endonuclease</fullName>
    </recommendedName>
</protein>
<organism evidence="1 2">
    <name type="scientific">Pseudoruegeria aquimaris</name>
    <dbReference type="NCBI Taxonomy" id="393663"/>
    <lineage>
        <taxon>Bacteria</taxon>
        <taxon>Pseudomonadati</taxon>
        <taxon>Pseudomonadota</taxon>
        <taxon>Alphaproteobacteria</taxon>
        <taxon>Rhodobacterales</taxon>
        <taxon>Roseobacteraceae</taxon>
        <taxon>Pseudoruegeria</taxon>
    </lineage>
</organism>
<dbReference type="EMBL" id="FWFQ01000002">
    <property type="protein sequence ID" value="SLN14121.1"/>
    <property type="molecule type" value="Genomic_DNA"/>
</dbReference>
<name>A0A1Y5RC88_9RHOB</name>
<accession>A0A1Y5RC88</accession>
<dbReference type="Proteomes" id="UP000193409">
    <property type="component" value="Unassembled WGS sequence"/>
</dbReference>
<evidence type="ECO:0008006" key="3">
    <source>
        <dbReference type="Google" id="ProtNLM"/>
    </source>
</evidence>
<gene>
    <name evidence="1" type="ORF">PSA7680_00292</name>
</gene>
<proteinExistence type="predicted"/>
<reference evidence="1 2" key="1">
    <citation type="submission" date="2017-03" db="EMBL/GenBank/DDBJ databases">
        <authorList>
            <person name="Afonso C.L."/>
            <person name="Miller P.J."/>
            <person name="Scott M.A."/>
            <person name="Spackman E."/>
            <person name="Goraichik I."/>
            <person name="Dimitrov K.M."/>
            <person name="Suarez D.L."/>
            <person name="Swayne D.E."/>
        </authorList>
    </citation>
    <scope>NUCLEOTIDE SEQUENCE [LARGE SCALE GENOMIC DNA]</scope>
    <source>
        <strain evidence="1 2">CECT 7680</strain>
    </source>
</reference>
<evidence type="ECO:0000313" key="1">
    <source>
        <dbReference type="EMBL" id="SLN14121.1"/>
    </source>
</evidence>
<keyword evidence="2" id="KW-1185">Reference proteome</keyword>
<dbReference type="AlphaFoldDB" id="A0A1Y5RC88"/>